<dbReference type="PROSITE" id="PS00135">
    <property type="entry name" value="TRYPSIN_SER"/>
    <property type="match status" value="1"/>
</dbReference>
<dbReference type="InterPro" id="IPR051487">
    <property type="entry name" value="Ser/Thr_Proteases_Immune/Dev"/>
</dbReference>
<evidence type="ECO:0000313" key="8">
    <source>
        <dbReference type="Proteomes" id="UP000695007"/>
    </source>
</evidence>
<dbReference type="PROSITE" id="PS50240">
    <property type="entry name" value="TRYPSIN_DOM"/>
    <property type="match status" value="1"/>
</dbReference>
<comment type="similarity">
    <text evidence="6">Belongs to the peptidase S1 family. CLIP subfamily.</text>
</comment>
<reference evidence="9" key="1">
    <citation type="submission" date="2025-08" db="UniProtKB">
        <authorList>
            <consortium name="RefSeq"/>
        </authorList>
    </citation>
    <scope>IDENTIFICATION</scope>
</reference>
<dbReference type="RefSeq" id="XP_011504755.1">
    <property type="nucleotide sequence ID" value="XM_011506453.1"/>
</dbReference>
<keyword evidence="3" id="KW-0378">Hydrolase</keyword>
<keyword evidence="5" id="KW-1015">Disulfide bond</keyword>
<keyword evidence="2" id="KW-0645">Protease</keyword>
<dbReference type="FunFam" id="2.40.10.10:FF:000036">
    <property type="entry name" value="Trypsin beta"/>
    <property type="match status" value="1"/>
</dbReference>
<dbReference type="PANTHER" id="PTHR24256">
    <property type="entry name" value="TRYPTASE-RELATED"/>
    <property type="match status" value="1"/>
</dbReference>
<evidence type="ECO:0000256" key="6">
    <source>
        <dbReference type="ARBA" id="ARBA00024195"/>
    </source>
</evidence>
<comment type="subcellular location">
    <subcellularLocation>
        <location evidence="1">Secreted</location>
        <location evidence="1">Extracellular space</location>
    </subcellularLocation>
</comment>
<sequence length="149" mass="16473">MPYRVESVHIHPQYNGERVGINGYHNDIVVYTLEENIVFNEYQNKISLPVKNVGPATKVVVSGWGITFYPTKRIPEQIQKLSLIAMDPANCYKKFNISIVADEICTFTKGAGVCNGDSGGPVVRHDKLVGIVSHGFPCVMGMPDIHTNI</sequence>
<dbReference type="SMART" id="SM00020">
    <property type="entry name" value="Tryp_SPc"/>
    <property type="match status" value="1"/>
</dbReference>
<dbReference type="InterPro" id="IPR001254">
    <property type="entry name" value="Trypsin_dom"/>
</dbReference>
<dbReference type="InterPro" id="IPR033116">
    <property type="entry name" value="TRYPSIN_SER"/>
</dbReference>
<evidence type="ECO:0000259" key="7">
    <source>
        <dbReference type="PROSITE" id="PS50240"/>
    </source>
</evidence>
<evidence type="ECO:0000313" key="9">
    <source>
        <dbReference type="RefSeq" id="XP_011504755.1"/>
    </source>
</evidence>
<evidence type="ECO:0000256" key="2">
    <source>
        <dbReference type="ARBA" id="ARBA00022670"/>
    </source>
</evidence>
<organism evidence="8 9">
    <name type="scientific">Ceratosolen solmsi marchali</name>
    <dbReference type="NCBI Taxonomy" id="326594"/>
    <lineage>
        <taxon>Eukaryota</taxon>
        <taxon>Metazoa</taxon>
        <taxon>Ecdysozoa</taxon>
        <taxon>Arthropoda</taxon>
        <taxon>Hexapoda</taxon>
        <taxon>Insecta</taxon>
        <taxon>Pterygota</taxon>
        <taxon>Neoptera</taxon>
        <taxon>Endopterygota</taxon>
        <taxon>Hymenoptera</taxon>
        <taxon>Apocrita</taxon>
        <taxon>Proctotrupomorpha</taxon>
        <taxon>Chalcidoidea</taxon>
        <taxon>Agaonidae</taxon>
        <taxon>Agaoninae</taxon>
        <taxon>Ceratosolen</taxon>
    </lineage>
</organism>
<proteinExistence type="inferred from homology"/>
<protein>
    <submittedName>
        <fullName evidence="9">Chymotrypsin-2-like</fullName>
    </submittedName>
</protein>
<accession>A0AAJ6YUT9</accession>
<dbReference type="GO" id="GO:0004252">
    <property type="term" value="F:serine-type endopeptidase activity"/>
    <property type="evidence" value="ECO:0007669"/>
    <property type="project" value="InterPro"/>
</dbReference>
<keyword evidence="8" id="KW-1185">Reference proteome</keyword>
<name>A0AAJ6YUT9_9HYME</name>
<keyword evidence="4" id="KW-0720">Serine protease</keyword>
<evidence type="ECO:0000256" key="5">
    <source>
        <dbReference type="ARBA" id="ARBA00023157"/>
    </source>
</evidence>
<dbReference type="AlphaFoldDB" id="A0AAJ6YUT9"/>
<dbReference type="Proteomes" id="UP000695007">
    <property type="component" value="Unplaced"/>
</dbReference>
<dbReference type="GO" id="GO:0006508">
    <property type="term" value="P:proteolysis"/>
    <property type="evidence" value="ECO:0007669"/>
    <property type="project" value="UniProtKB-KW"/>
</dbReference>
<evidence type="ECO:0000256" key="4">
    <source>
        <dbReference type="ARBA" id="ARBA00022825"/>
    </source>
</evidence>
<dbReference type="Pfam" id="PF00089">
    <property type="entry name" value="Trypsin"/>
    <property type="match status" value="1"/>
</dbReference>
<dbReference type="KEGG" id="csol:105367686"/>
<dbReference type="GeneID" id="105367686"/>
<evidence type="ECO:0000256" key="1">
    <source>
        <dbReference type="ARBA" id="ARBA00004239"/>
    </source>
</evidence>
<evidence type="ECO:0000256" key="3">
    <source>
        <dbReference type="ARBA" id="ARBA00022801"/>
    </source>
</evidence>
<dbReference type="InterPro" id="IPR043504">
    <property type="entry name" value="Peptidase_S1_PA_chymotrypsin"/>
</dbReference>
<dbReference type="GO" id="GO:0005576">
    <property type="term" value="C:extracellular region"/>
    <property type="evidence" value="ECO:0007669"/>
    <property type="project" value="UniProtKB-SubCell"/>
</dbReference>
<dbReference type="SUPFAM" id="SSF50494">
    <property type="entry name" value="Trypsin-like serine proteases"/>
    <property type="match status" value="1"/>
</dbReference>
<feature type="domain" description="Peptidase S1" evidence="7">
    <location>
        <begin position="1"/>
        <end position="149"/>
    </location>
</feature>
<gene>
    <name evidence="9" type="primary">LOC105367686</name>
</gene>
<dbReference type="Gene3D" id="2.40.10.10">
    <property type="entry name" value="Trypsin-like serine proteases"/>
    <property type="match status" value="2"/>
</dbReference>
<dbReference type="InterPro" id="IPR009003">
    <property type="entry name" value="Peptidase_S1_PA"/>
</dbReference>